<organism evidence="3 4">
    <name type="scientific">Circinella minor</name>
    <dbReference type="NCBI Taxonomy" id="1195481"/>
    <lineage>
        <taxon>Eukaryota</taxon>
        <taxon>Fungi</taxon>
        <taxon>Fungi incertae sedis</taxon>
        <taxon>Mucoromycota</taxon>
        <taxon>Mucoromycotina</taxon>
        <taxon>Mucoromycetes</taxon>
        <taxon>Mucorales</taxon>
        <taxon>Lichtheimiaceae</taxon>
        <taxon>Circinella</taxon>
    </lineage>
</organism>
<keyword evidence="4" id="KW-1185">Reference proteome</keyword>
<dbReference type="OrthoDB" id="75724at2759"/>
<dbReference type="Pfam" id="PF00650">
    <property type="entry name" value="CRAL_TRIO"/>
    <property type="match status" value="1"/>
</dbReference>
<dbReference type="SUPFAM" id="SSF52087">
    <property type="entry name" value="CRAL/TRIO domain"/>
    <property type="match status" value="1"/>
</dbReference>
<dbReference type="CDD" id="cd00170">
    <property type="entry name" value="SEC14"/>
    <property type="match status" value="1"/>
</dbReference>
<dbReference type="PANTHER" id="PTHR46590:SF4">
    <property type="entry name" value="CRAL-TRIO DOMAIN-CONTAINING PROTEIN"/>
    <property type="match status" value="1"/>
</dbReference>
<dbReference type="Proteomes" id="UP000646827">
    <property type="component" value="Unassembled WGS sequence"/>
</dbReference>
<feature type="domain" description="CRAL-TRIO" evidence="2">
    <location>
        <begin position="88"/>
        <end position="249"/>
    </location>
</feature>
<evidence type="ECO:0000259" key="2">
    <source>
        <dbReference type="PROSITE" id="PS50191"/>
    </source>
</evidence>
<feature type="region of interest" description="Disordered" evidence="1">
    <location>
        <begin position="375"/>
        <end position="399"/>
    </location>
</feature>
<dbReference type="PANTHER" id="PTHR46590">
    <property type="entry name" value="PHOSPHATIDYLINOSITOL TRANSFER PROTEIN CSR1-RELATED"/>
    <property type="match status" value="1"/>
</dbReference>
<evidence type="ECO:0000313" key="4">
    <source>
        <dbReference type="Proteomes" id="UP000646827"/>
    </source>
</evidence>
<accession>A0A8H7VSC6</accession>
<proteinExistence type="predicted"/>
<protein>
    <recommendedName>
        <fullName evidence="2">CRAL-TRIO domain-containing protein</fullName>
    </recommendedName>
</protein>
<reference evidence="3 4" key="1">
    <citation type="submission" date="2020-12" db="EMBL/GenBank/DDBJ databases">
        <title>Metabolic potential, ecology and presence of endohyphal bacteria is reflected in genomic diversity of Mucoromycotina.</title>
        <authorList>
            <person name="Muszewska A."/>
            <person name="Okrasinska A."/>
            <person name="Steczkiewicz K."/>
            <person name="Drgas O."/>
            <person name="Orlowska M."/>
            <person name="Perlinska-Lenart U."/>
            <person name="Aleksandrzak-Piekarczyk T."/>
            <person name="Szatraj K."/>
            <person name="Zielenkiewicz U."/>
            <person name="Pilsyk S."/>
            <person name="Malc E."/>
            <person name="Mieczkowski P."/>
            <person name="Kruszewska J.S."/>
            <person name="Biernat P."/>
            <person name="Pawlowska J."/>
        </authorList>
    </citation>
    <scope>NUCLEOTIDE SEQUENCE [LARGE SCALE GENOMIC DNA]</scope>
    <source>
        <strain evidence="3 4">CBS 142.35</strain>
    </source>
</reference>
<dbReference type="Gene3D" id="3.40.525.10">
    <property type="entry name" value="CRAL-TRIO lipid binding domain"/>
    <property type="match status" value="1"/>
</dbReference>
<sequence>MDFQQKRLKDLNALYIDHESHINSVQAGLKRELPLLVQEFQLSLDQTAALDDYVNDRDTLKWRIRESVHNLTLSDIDPLFFDEPFAFFHDQPDRYGRPILLVQLSHLPATLNDQSDKITFLFPFVTFVLETARKITWEATQERLKQGVPNPILTDILVLVDFKNARSLPRDAKLMQAFIQLLRRYPLSAGTVCLLNFGWMYQGLWQMVKLLLTEEAKNRVCFPKVKELAEWIDETELLTVLASKNSVSWDLNQDQIYNRKQAQTASSLSSPNVLSRRNSTCTVYYDSYDITQISRTPSFTHLHPFTYQQQRRLSTTASTCYATPVGGMTPISSHGNLTALTKPPRIRSAFKNFLDPNDGVSSWLLSEKLTALQEQQSEEETTWSSEDEAEPSRRRLRRTNRQRKRDVAVGLVFGMMFSAQRLMRVMIIRMLKKAVRYRNTVYWIAACILLRDGLQEFMQQILSLMGEVLADRLSLGIQDASAAGIRSIFSLTTGHRGQLTL</sequence>
<dbReference type="InterPro" id="IPR001251">
    <property type="entry name" value="CRAL-TRIO_dom"/>
</dbReference>
<dbReference type="AlphaFoldDB" id="A0A8H7VSC6"/>
<gene>
    <name evidence="3" type="ORF">INT45_001503</name>
</gene>
<name>A0A8H7VSC6_9FUNG</name>
<dbReference type="InterPro" id="IPR036865">
    <property type="entry name" value="CRAL-TRIO_dom_sf"/>
</dbReference>
<dbReference type="EMBL" id="JAEPRB010000030">
    <property type="protein sequence ID" value="KAG2225279.1"/>
    <property type="molecule type" value="Genomic_DNA"/>
</dbReference>
<dbReference type="PROSITE" id="PS50191">
    <property type="entry name" value="CRAL_TRIO"/>
    <property type="match status" value="1"/>
</dbReference>
<feature type="compositionally biased region" description="Acidic residues" evidence="1">
    <location>
        <begin position="376"/>
        <end position="389"/>
    </location>
</feature>
<dbReference type="InterPro" id="IPR052432">
    <property type="entry name" value="PITP/CRAL-TRIO"/>
</dbReference>
<comment type="caution">
    <text evidence="3">The sequence shown here is derived from an EMBL/GenBank/DDBJ whole genome shotgun (WGS) entry which is preliminary data.</text>
</comment>
<evidence type="ECO:0000256" key="1">
    <source>
        <dbReference type="SAM" id="MobiDB-lite"/>
    </source>
</evidence>
<evidence type="ECO:0000313" key="3">
    <source>
        <dbReference type="EMBL" id="KAG2225279.1"/>
    </source>
</evidence>